<keyword evidence="2" id="KW-1185">Reference proteome</keyword>
<comment type="caution">
    <text evidence="1">The sequence shown here is derived from an EMBL/GenBank/DDBJ whole genome shotgun (WGS) entry which is preliminary data.</text>
</comment>
<proteinExistence type="predicted"/>
<gene>
    <name evidence="1" type="ORF">RQM65_17090</name>
</gene>
<evidence type="ECO:0000313" key="1">
    <source>
        <dbReference type="EMBL" id="MDT7830388.1"/>
    </source>
</evidence>
<name>A0ABU3LA07_9FLAO</name>
<dbReference type="Gene3D" id="1.10.1660.10">
    <property type="match status" value="1"/>
</dbReference>
<dbReference type="RefSeq" id="WP_314016633.1">
    <property type="nucleotide sequence ID" value="NZ_JAVTTP010000001.1"/>
</dbReference>
<dbReference type="Pfam" id="PF13591">
    <property type="entry name" value="MerR_2"/>
    <property type="match status" value="1"/>
</dbReference>
<dbReference type="EMBL" id="JAVTTP010000001">
    <property type="protein sequence ID" value="MDT7830388.1"/>
    <property type="molecule type" value="Genomic_DNA"/>
</dbReference>
<accession>A0ABU3LA07</accession>
<organism evidence="1 2">
    <name type="scientific">Pricia mediterranea</name>
    <dbReference type="NCBI Taxonomy" id="3076079"/>
    <lineage>
        <taxon>Bacteria</taxon>
        <taxon>Pseudomonadati</taxon>
        <taxon>Bacteroidota</taxon>
        <taxon>Flavobacteriia</taxon>
        <taxon>Flavobacteriales</taxon>
        <taxon>Flavobacteriaceae</taxon>
        <taxon>Pricia</taxon>
    </lineage>
</organism>
<evidence type="ECO:0000313" key="2">
    <source>
        <dbReference type="Proteomes" id="UP001250656"/>
    </source>
</evidence>
<dbReference type="Proteomes" id="UP001250656">
    <property type="component" value="Unassembled WGS sequence"/>
</dbReference>
<protein>
    <submittedName>
        <fullName evidence="1">Chaperone modulator CbpM</fullName>
    </submittedName>
</protein>
<reference evidence="1 2" key="1">
    <citation type="submission" date="2023-09" db="EMBL/GenBank/DDBJ databases">
        <title>Novel taxa isolated from Blanes Bay.</title>
        <authorList>
            <person name="Rey-Velasco X."/>
            <person name="Lucena T."/>
        </authorList>
    </citation>
    <scope>NUCLEOTIDE SEQUENCE [LARGE SCALE GENOMIC DNA]</scope>
    <source>
        <strain evidence="1 2">S334</strain>
    </source>
</reference>
<sequence length="112" mass="13587">MRKSTCSPRGRYSTYIMEKENYILVRRYCERTHIPDSFISALNEFGLIECKQIETEIYISDEEIPEIERFDRLHNDLGINLEGIDALDHMLRRLREMENEMNVLRKRLRLYE</sequence>